<keyword evidence="1" id="KW-0547">Nucleotide-binding</keyword>
<comment type="caution">
    <text evidence="6">The sequence shown here is derived from an EMBL/GenBank/DDBJ whole genome shotgun (WGS) entry which is preliminary data.</text>
</comment>
<dbReference type="InterPro" id="IPR006500">
    <property type="entry name" value="Helicase_put_C_phage/plasmid"/>
</dbReference>
<dbReference type="EMBL" id="NRHA01000012">
    <property type="protein sequence ID" value="PCC53613.1"/>
    <property type="molecule type" value="Genomic_DNA"/>
</dbReference>
<name>A0A2A3ZQA1_BREAU</name>
<keyword evidence="3" id="KW-0347">Helicase</keyword>
<feature type="region of interest" description="Disordered" evidence="5">
    <location>
        <begin position="1"/>
        <end position="56"/>
    </location>
</feature>
<dbReference type="InterPro" id="IPR014818">
    <property type="entry name" value="Phage/plasmid_primase_P4_C"/>
</dbReference>
<keyword evidence="4" id="KW-0067">ATP-binding</keyword>
<dbReference type="Pfam" id="PF19263">
    <property type="entry name" value="DUF5906"/>
    <property type="match status" value="1"/>
</dbReference>
<dbReference type="PANTHER" id="PTHR35372">
    <property type="entry name" value="ATP BINDING PROTEIN-RELATED"/>
    <property type="match status" value="1"/>
</dbReference>
<dbReference type="InterPro" id="IPR014015">
    <property type="entry name" value="Helicase_SF3_DNA-vir"/>
</dbReference>
<dbReference type="SUPFAM" id="SSF52540">
    <property type="entry name" value="P-loop containing nucleoside triphosphate hydrolases"/>
    <property type="match status" value="1"/>
</dbReference>
<dbReference type="SMART" id="SM00885">
    <property type="entry name" value="D5_N"/>
    <property type="match status" value="1"/>
</dbReference>
<gene>
    <name evidence="6" type="ORF">CIK59_10015</name>
</gene>
<evidence type="ECO:0000256" key="2">
    <source>
        <dbReference type="ARBA" id="ARBA00022801"/>
    </source>
</evidence>
<dbReference type="OrthoDB" id="9763644at2"/>
<sequence>MDRLARDRGRWSLIMTTKKSAPAARTGEGAEELETIHDKSSAPSSEGSTSSDDGLSHVLPATRTFLGASDSLSEIESEIVQEHCAQDDVTWDDHRAKDVRFRASAVRSAWRRLNGAKQASLYERLPARLVAEMILALREVRVIEWSGTSRRADDDSGFLAVYDEETGIYESLSGNDSLTRLVHYLEPTVDSRGVVEVRNRLRTGAEWVTECAEEHLMPFENGVLDWRTKELLPHSPDRPFVRRFPVRWVPDAPLPKITMSDGEVWDPESWMRSLTVDGDKELVEMLWEVVGGLFRPSVLGGRIVAPYGKGRNGKGTLSRLLSNLCGGPAYAPNLSISDFEKEYHTSQMIGAVAVLGDENEVGAYYKDLSVLKSVATGDTFPINAKFKDPITYLFRGLVFEPLNELPRFKDGTYSMFRRWLFVPMLCNFTEGERPEIKKDYLGRQEVLEYVVHRVLTMNYERVREPQAVLDLKAEVMVENDPALAFWEEFGDVFVWDLLPVAFLYDLFAAWWKKTNPSGSALSKTAFLKKLSDVMATNDDWEFAKAVRPSGRMDRSETLIANYDLKDWFNPAYDGPDSFRKSMPALASTYRGYVRTAASPAPGATATATPYPPHLIHPALAAIDKEEEQAS</sequence>
<dbReference type="GO" id="GO:0004386">
    <property type="term" value="F:helicase activity"/>
    <property type="evidence" value="ECO:0007669"/>
    <property type="project" value="UniProtKB-KW"/>
</dbReference>
<proteinExistence type="predicted"/>
<evidence type="ECO:0000256" key="3">
    <source>
        <dbReference type="ARBA" id="ARBA00022806"/>
    </source>
</evidence>
<dbReference type="GO" id="GO:0016787">
    <property type="term" value="F:hydrolase activity"/>
    <property type="evidence" value="ECO:0007669"/>
    <property type="project" value="UniProtKB-KW"/>
</dbReference>
<dbReference type="AlphaFoldDB" id="A0A2A3ZQA1"/>
<evidence type="ECO:0000256" key="5">
    <source>
        <dbReference type="SAM" id="MobiDB-lite"/>
    </source>
</evidence>
<dbReference type="Pfam" id="PF03288">
    <property type="entry name" value="Pox_D5"/>
    <property type="match status" value="1"/>
</dbReference>
<dbReference type="GO" id="GO:0005524">
    <property type="term" value="F:ATP binding"/>
    <property type="evidence" value="ECO:0007669"/>
    <property type="project" value="UniProtKB-KW"/>
</dbReference>
<dbReference type="InterPro" id="IPR045455">
    <property type="entry name" value="NrS-1_pol-like_helicase"/>
</dbReference>
<evidence type="ECO:0000256" key="4">
    <source>
        <dbReference type="ARBA" id="ARBA00022840"/>
    </source>
</evidence>
<dbReference type="PANTHER" id="PTHR35372:SF2">
    <property type="entry name" value="SF3 HELICASE DOMAIN-CONTAINING PROTEIN"/>
    <property type="match status" value="1"/>
</dbReference>
<evidence type="ECO:0000313" key="7">
    <source>
        <dbReference type="Proteomes" id="UP000217881"/>
    </source>
</evidence>
<dbReference type="PROSITE" id="PS51206">
    <property type="entry name" value="SF3_HELICASE_1"/>
    <property type="match status" value="1"/>
</dbReference>
<evidence type="ECO:0000256" key="1">
    <source>
        <dbReference type="ARBA" id="ARBA00022741"/>
    </source>
</evidence>
<dbReference type="Proteomes" id="UP000217881">
    <property type="component" value="Unassembled WGS sequence"/>
</dbReference>
<dbReference type="Pfam" id="PF08706">
    <property type="entry name" value="D5_N"/>
    <property type="match status" value="1"/>
</dbReference>
<dbReference type="InterPro" id="IPR004968">
    <property type="entry name" value="DNA_primase/NTPase_C"/>
</dbReference>
<keyword evidence="2" id="KW-0378">Hydrolase</keyword>
<feature type="compositionally biased region" description="Basic and acidic residues" evidence="5">
    <location>
        <begin position="1"/>
        <end position="10"/>
    </location>
</feature>
<dbReference type="InterPro" id="IPR051620">
    <property type="entry name" value="ORF904-like_C"/>
</dbReference>
<organism evidence="6 7">
    <name type="scientific">Brevibacterium aurantiacum</name>
    <dbReference type="NCBI Taxonomy" id="273384"/>
    <lineage>
        <taxon>Bacteria</taxon>
        <taxon>Bacillati</taxon>
        <taxon>Actinomycetota</taxon>
        <taxon>Actinomycetes</taxon>
        <taxon>Micrococcales</taxon>
        <taxon>Brevibacteriaceae</taxon>
        <taxon>Brevibacterium</taxon>
    </lineage>
</organism>
<dbReference type="NCBIfam" id="TIGR01613">
    <property type="entry name" value="primase_Cterm"/>
    <property type="match status" value="1"/>
</dbReference>
<evidence type="ECO:0000313" key="6">
    <source>
        <dbReference type="EMBL" id="PCC53613.1"/>
    </source>
</evidence>
<feature type="compositionally biased region" description="Low complexity" evidence="5">
    <location>
        <begin position="41"/>
        <end position="53"/>
    </location>
</feature>
<dbReference type="Gene3D" id="3.40.50.300">
    <property type="entry name" value="P-loop containing nucleotide triphosphate hydrolases"/>
    <property type="match status" value="1"/>
</dbReference>
<protein>
    <submittedName>
        <fullName evidence="6">Uncharacterized protein</fullName>
    </submittedName>
</protein>
<accession>A0A2A3ZQA1</accession>
<dbReference type="InterPro" id="IPR027417">
    <property type="entry name" value="P-loop_NTPase"/>
</dbReference>
<reference evidence="6 7" key="1">
    <citation type="journal article" date="2017" name="Elife">
        <title>Extensive horizontal gene transfer in cheese-associated bacteria.</title>
        <authorList>
            <person name="Bonham K.S."/>
            <person name="Wolfe B.E."/>
            <person name="Dutton R.J."/>
        </authorList>
    </citation>
    <scope>NUCLEOTIDE SEQUENCE [LARGE SCALE GENOMIC DNA]</scope>
    <source>
        <strain evidence="6 7">738_8</strain>
    </source>
</reference>